<comment type="caution">
    <text evidence="3">The sequence shown here is derived from an EMBL/GenBank/DDBJ whole genome shotgun (WGS) entry which is preliminary data.</text>
</comment>
<reference evidence="3 4" key="1">
    <citation type="submission" date="2024-09" db="EMBL/GenBank/DDBJ databases">
        <authorList>
            <person name="Sun Q."/>
            <person name="Mori K."/>
        </authorList>
    </citation>
    <scope>NUCLEOTIDE SEQUENCE [LARGE SCALE GENOMIC DNA]</scope>
    <source>
        <strain evidence="3 4">CCM 7228</strain>
    </source>
</reference>
<feature type="region of interest" description="Disordered" evidence="1">
    <location>
        <begin position="23"/>
        <end position="64"/>
    </location>
</feature>
<dbReference type="Pfam" id="PF13624">
    <property type="entry name" value="SurA_N_3"/>
    <property type="match status" value="1"/>
</dbReference>
<protein>
    <submittedName>
        <fullName evidence="3">SurA N-terminal domain-containing protein</fullName>
    </submittedName>
</protein>
<feature type="compositionally biased region" description="Basic and acidic residues" evidence="1">
    <location>
        <begin position="27"/>
        <end position="37"/>
    </location>
</feature>
<dbReference type="PANTHER" id="PTHR47245:SF2">
    <property type="entry name" value="PEPTIDYL-PROLYL CIS-TRANS ISOMERASE HP_0175-RELATED"/>
    <property type="match status" value="1"/>
</dbReference>
<dbReference type="InterPro" id="IPR027304">
    <property type="entry name" value="Trigger_fact/SurA_dom_sf"/>
</dbReference>
<dbReference type="Gene3D" id="1.10.4030.10">
    <property type="entry name" value="Porin chaperone SurA, peptide-binding domain"/>
    <property type="match status" value="1"/>
</dbReference>
<dbReference type="PROSITE" id="PS51257">
    <property type="entry name" value="PROKAR_LIPOPROTEIN"/>
    <property type="match status" value="1"/>
</dbReference>
<dbReference type="PANTHER" id="PTHR47245">
    <property type="entry name" value="PEPTIDYLPROLYL ISOMERASE"/>
    <property type="match status" value="1"/>
</dbReference>
<accession>A0ABV6GFX2</accession>
<keyword evidence="2" id="KW-0732">Signal</keyword>
<dbReference type="RefSeq" id="WP_378935040.1">
    <property type="nucleotide sequence ID" value="NZ_JBHLVO010000011.1"/>
</dbReference>
<name>A0ABV6GFX2_9BACI</name>
<evidence type="ECO:0000313" key="3">
    <source>
        <dbReference type="EMBL" id="MFC0272581.1"/>
    </source>
</evidence>
<dbReference type="Proteomes" id="UP001589854">
    <property type="component" value="Unassembled WGS sequence"/>
</dbReference>
<dbReference type="InterPro" id="IPR050245">
    <property type="entry name" value="PrsA_foldase"/>
</dbReference>
<feature type="chain" id="PRO_5046948601" evidence="2">
    <location>
        <begin position="19"/>
        <end position="258"/>
    </location>
</feature>
<evidence type="ECO:0000256" key="1">
    <source>
        <dbReference type="SAM" id="MobiDB-lite"/>
    </source>
</evidence>
<dbReference type="SUPFAM" id="SSF109998">
    <property type="entry name" value="Triger factor/SurA peptide-binding domain-like"/>
    <property type="match status" value="1"/>
</dbReference>
<organism evidence="3 4">
    <name type="scientific">Metabacillus herbersteinensis</name>
    <dbReference type="NCBI Taxonomy" id="283816"/>
    <lineage>
        <taxon>Bacteria</taxon>
        <taxon>Bacillati</taxon>
        <taxon>Bacillota</taxon>
        <taxon>Bacilli</taxon>
        <taxon>Bacillales</taxon>
        <taxon>Bacillaceae</taxon>
        <taxon>Metabacillus</taxon>
    </lineage>
</organism>
<gene>
    <name evidence="3" type="ORF">ACFFIX_14185</name>
</gene>
<evidence type="ECO:0000313" key="4">
    <source>
        <dbReference type="Proteomes" id="UP001589854"/>
    </source>
</evidence>
<dbReference type="EMBL" id="JBHLVO010000011">
    <property type="protein sequence ID" value="MFC0272581.1"/>
    <property type="molecule type" value="Genomic_DNA"/>
</dbReference>
<evidence type="ECO:0000256" key="2">
    <source>
        <dbReference type="SAM" id="SignalP"/>
    </source>
</evidence>
<sequence length="258" mass="29156">MKKWMYTIMIGLMAVALAACNGDDEAKEPKEEEKTEEGQAAEEGQPSEEEQAAAMEEMQKKLEAQQVEDDKVVAIVNDQELKGIEYNGALAATQMQYQQMGQDPTTDELAKQIKEGTIETLIGQTLLLQEADKKGYKATDEDINKEIDTLKANYEDDKAFEEALKTNKITLDELKKQVADNVKYTQYVEKDVKVEEVTDEEAKEFYEQMASQGDAEQTPEFEEVKDNVKQQLQGQKTQEKLAQVVADLKKKAKIDIKI</sequence>
<proteinExistence type="predicted"/>
<feature type="signal peptide" evidence="2">
    <location>
        <begin position="1"/>
        <end position="18"/>
    </location>
</feature>
<keyword evidence="4" id="KW-1185">Reference proteome</keyword>